<dbReference type="EC" id="6.5.1.2" evidence="11"/>
<comment type="caution">
    <text evidence="11">Lacks conserved residue(s) required for the propagation of feature annotation.</text>
</comment>
<dbReference type="GO" id="GO:0003677">
    <property type="term" value="F:DNA binding"/>
    <property type="evidence" value="ECO:0007669"/>
    <property type="project" value="InterPro"/>
</dbReference>
<dbReference type="Gene3D" id="1.10.287.610">
    <property type="entry name" value="Helix hairpin bin"/>
    <property type="match status" value="1"/>
</dbReference>
<dbReference type="GeneID" id="14377855"/>
<dbReference type="Pfam" id="PF00533">
    <property type="entry name" value="BRCT"/>
    <property type="match status" value="1"/>
</dbReference>
<proteinExistence type="inferred from homology"/>
<feature type="domain" description="BRCT" evidence="13">
    <location>
        <begin position="658"/>
        <end position="735"/>
    </location>
</feature>
<dbReference type="EMBL" id="CP003050">
    <property type="protein sequence ID" value="AGB14836.1"/>
    <property type="molecule type" value="Genomic_DNA"/>
</dbReference>
<comment type="similarity">
    <text evidence="11">Belongs to the NAD-dependent DNA ligase family. LigA subfamily.</text>
</comment>
<dbReference type="GO" id="GO:0005829">
    <property type="term" value="C:cytosol"/>
    <property type="evidence" value="ECO:0007669"/>
    <property type="project" value="TreeGrafter"/>
</dbReference>
<sequence>MSADDEPLAADGENPYLREPPTDFRPVADIEESEADRQIELLREAIREHDRRYYVEGDPAIADRTYDALFSRLEVLEDHFDRSAPDSPTNRVGGEPVDAFETVEHVSPMLSIDASGEVDDVREYDQRVRRELGVGSTTDTAADDGTSDIGAVDSAGADDGTATLSDFSDTAAAGSTDVDADLGYVCEPKFDGVSIEFVYEDGRLVRAVTRGDGQEGDDVTKNARTIRTVPQRLRGDYPDFLAVRGEVYMPKDAFQEHNRERIEQGKEPFANPRNATAGTIRQLDPSIVAERPLSVFFFEVLDSSDGIERHTEALERFPDWGFRVTEEVERVESIDAAIDYRDDLLDRRDDLTFEIDGVVIKVDEYASREALGTTARHDRWAYAYKFPARAEVTTIQDVAVQVGRTGRATPVALLDPVDVGGVTVSRASLHNPSEIAEKNVNVGDTVRVQRAGDVIPYVAEVVEKGSDGHWELPDTCPVCESHLERDGPMAFCTGGLACDAQRRRSIEYYASDDGLDIEGLGEKSVRQLVAAGLLETVADLYELDREDLVTLEGWGETSADNLLAELEDAREPPLPDFLSALGIQLVGPTTARELAREFETFAAVREAAIDSPETLESVDEVGETVARAIHDFFTSEANAAVVEQLLEHVSPQAAAIEAGGDELDGLTFVFTGALDAWTRGDAQDLVEAHGANATSSVSGNTDYLVAGENAGASKQTDAEENDVPVIDEAEFTELLVENGIEVA</sequence>
<dbReference type="SUPFAM" id="SSF47781">
    <property type="entry name" value="RuvA domain 2-like"/>
    <property type="match status" value="1"/>
</dbReference>
<feature type="active site" description="N6-AMP-lysine intermediate" evidence="11">
    <location>
        <position position="189"/>
    </location>
</feature>
<evidence type="ECO:0000256" key="11">
    <source>
        <dbReference type="HAMAP-Rule" id="MF_01588"/>
    </source>
</evidence>
<dbReference type="STRING" id="797302.Halru_0190"/>
<comment type="function">
    <text evidence="1 11">DNA ligase that catalyzes the formation of phosphodiester linkages between 5'-phosphoryl and 3'-hydroxyl groups in double-stranded DNA using NAD as a coenzyme and as the energy source for the reaction. It is essential for DNA replication and repair of damaged DNA.</text>
</comment>
<reference evidence="14" key="1">
    <citation type="submission" date="2011-09" db="EMBL/GenBank/DDBJ databases">
        <title>Complete sequence of Halovivax ruber XH-70.</title>
        <authorList>
            <consortium name="US DOE Joint Genome Institute"/>
            <person name="Lucas S."/>
            <person name="Han J."/>
            <person name="Lapidus A."/>
            <person name="Cheng J.-F."/>
            <person name="Goodwin L."/>
            <person name="Pitluck S."/>
            <person name="Peters L."/>
            <person name="Mikhailova N."/>
            <person name="Davenport K."/>
            <person name="Detter J.C."/>
            <person name="Han C."/>
            <person name="Tapia R."/>
            <person name="Land M."/>
            <person name="Hauser L."/>
            <person name="Kyrpides N."/>
            <person name="Ivanova N."/>
            <person name="Pagani I."/>
            <person name="Sproer C."/>
            <person name="Anderson I."/>
            <person name="Woyke T."/>
        </authorList>
    </citation>
    <scope>NUCLEOTIDE SEQUENCE</scope>
    <source>
        <strain evidence="14">XH-70</strain>
    </source>
</reference>
<evidence type="ECO:0000256" key="7">
    <source>
        <dbReference type="ARBA" id="ARBA00022842"/>
    </source>
</evidence>
<dbReference type="InterPro" id="IPR036420">
    <property type="entry name" value="BRCT_dom_sf"/>
</dbReference>
<feature type="binding site" evidence="11">
    <location>
        <position position="385"/>
    </location>
    <ligand>
        <name>NAD(+)</name>
        <dbReference type="ChEBI" id="CHEBI:57540"/>
    </ligand>
</feature>
<dbReference type="HOGENOM" id="CLU_007764_2_1_2"/>
<dbReference type="AlphaFoldDB" id="L0I9D8"/>
<dbReference type="SUPFAM" id="SSF50249">
    <property type="entry name" value="Nucleic acid-binding proteins"/>
    <property type="match status" value="1"/>
</dbReference>
<feature type="binding site" evidence="11">
    <location>
        <position position="476"/>
    </location>
    <ligand>
        <name>Zn(2+)</name>
        <dbReference type="ChEBI" id="CHEBI:29105"/>
    </ligand>
</feature>
<evidence type="ECO:0000256" key="4">
    <source>
        <dbReference type="ARBA" id="ARBA00022723"/>
    </source>
</evidence>
<evidence type="ECO:0000313" key="15">
    <source>
        <dbReference type="Proteomes" id="UP000010846"/>
    </source>
</evidence>
<dbReference type="SUPFAM" id="SSF52113">
    <property type="entry name" value="BRCT domain"/>
    <property type="match status" value="1"/>
</dbReference>
<evidence type="ECO:0000256" key="6">
    <source>
        <dbReference type="ARBA" id="ARBA00022833"/>
    </source>
</evidence>
<evidence type="ECO:0000313" key="14">
    <source>
        <dbReference type="EMBL" id="AGB14836.1"/>
    </source>
</evidence>
<evidence type="ECO:0000256" key="8">
    <source>
        <dbReference type="ARBA" id="ARBA00023027"/>
    </source>
</evidence>
<dbReference type="InterPro" id="IPR013839">
    <property type="entry name" value="DNAligase_adenylation"/>
</dbReference>
<keyword evidence="4 11" id="KW-0479">Metal-binding</keyword>
<keyword evidence="9 11" id="KW-0234">DNA repair</keyword>
<keyword evidence="11" id="KW-0464">Manganese</keyword>
<dbReference type="NCBIfam" id="NF010931">
    <property type="entry name" value="PRK14351.1"/>
    <property type="match status" value="1"/>
</dbReference>
<feature type="binding site" evidence="11">
    <location>
        <position position="210"/>
    </location>
    <ligand>
        <name>NAD(+)</name>
        <dbReference type="ChEBI" id="CHEBI:57540"/>
    </ligand>
</feature>
<keyword evidence="15" id="KW-1185">Reference proteome</keyword>
<feature type="binding site" evidence="11">
    <location>
        <position position="187"/>
    </location>
    <ligand>
        <name>NAD(+)</name>
        <dbReference type="ChEBI" id="CHEBI:57540"/>
    </ligand>
</feature>
<dbReference type="InterPro" id="IPR003583">
    <property type="entry name" value="Hlx-hairpin-Hlx_DNA-bd_motif"/>
</dbReference>
<dbReference type="Pfam" id="PF12826">
    <property type="entry name" value="HHH_2"/>
    <property type="match status" value="1"/>
</dbReference>
<keyword evidence="8 11" id="KW-0520">NAD</keyword>
<comment type="catalytic activity">
    <reaction evidence="10 11">
        <text>NAD(+) + (deoxyribonucleotide)n-3'-hydroxyl + 5'-phospho-(deoxyribonucleotide)m = (deoxyribonucleotide)n+m + AMP + beta-nicotinamide D-nucleotide.</text>
        <dbReference type="EC" id="6.5.1.2"/>
    </reaction>
</comment>
<feature type="binding site" evidence="11">
    <location>
        <begin position="111"/>
        <end position="112"/>
    </location>
    <ligand>
        <name>NAD(+)</name>
        <dbReference type="ChEBI" id="CHEBI:57540"/>
    </ligand>
</feature>
<dbReference type="PROSITE" id="PS50172">
    <property type="entry name" value="BRCT"/>
    <property type="match status" value="1"/>
</dbReference>
<dbReference type="Gene3D" id="1.10.150.20">
    <property type="entry name" value="5' to 3' exonuclease, C-terminal subdomain"/>
    <property type="match status" value="2"/>
</dbReference>
<dbReference type="Pfam" id="PF03120">
    <property type="entry name" value="OB_DNA_ligase"/>
    <property type="match status" value="1"/>
</dbReference>
<dbReference type="GO" id="GO:0003911">
    <property type="term" value="F:DNA ligase (NAD+) activity"/>
    <property type="evidence" value="ECO:0007669"/>
    <property type="project" value="UniProtKB-UniRule"/>
</dbReference>
<dbReference type="InterPro" id="IPR001357">
    <property type="entry name" value="BRCT_dom"/>
</dbReference>
<dbReference type="SMART" id="SM00292">
    <property type="entry name" value="BRCT"/>
    <property type="match status" value="1"/>
</dbReference>
<dbReference type="PANTHER" id="PTHR23389:SF9">
    <property type="entry name" value="DNA LIGASE"/>
    <property type="match status" value="1"/>
</dbReference>
<keyword evidence="6 11" id="KW-0862">Zinc</keyword>
<dbReference type="InterPro" id="IPR004150">
    <property type="entry name" value="NAD_DNA_ligase_OB"/>
</dbReference>
<dbReference type="PANTHER" id="PTHR23389">
    <property type="entry name" value="CHROMOSOME TRANSMISSION FIDELITY FACTOR 18"/>
    <property type="match status" value="1"/>
</dbReference>
<dbReference type="SMART" id="SM00532">
    <property type="entry name" value="LIGANc"/>
    <property type="match status" value="1"/>
</dbReference>
<dbReference type="InterPro" id="IPR010994">
    <property type="entry name" value="RuvA_2-like"/>
</dbReference>
<dbReference type="RefSeq" id="WP_015299533.1">
    <property type="nucleotide sequence ID" value="NC_019964.1"/>
</dbReference>
<dbReference type="Pfam" id="PF14520">
    <property type="entry name" value="HHH_5"/>
    <property type="match status" value="1"/>
</dbReference>
<dbReference type="NCBIfam" id="NF005932">
    <property type="entry name" value="PRK07956.1"/>
    <property type="match status" value="1"/>
</dbReference>
<dbReference type="NCBIfam" id="TIGR00575">
    <property type="entry name" value="dnlj"/>
    <property type="match status" value="1"/>
</dbReference>
<dbReference type="Gene3D" id="3.40.50.10190">
    <property type="entry name" value="BRCT domain"/>
    <property type="match status" value="1"/>
</dbReference>
<evidence type="ECO:0000256" key="3">
    <source>
        <dbReference type="ARBA" id="ARBA00022705"/>
    </source>
</evidence>
<dbReference type="Gene3D" id="2.40.50.140">
    <property type="entry name" value="Nucleic acid-binding proteins"/>
    <property type="match status" value="1"/>
</dbReference>
<dbReference type="SUPFAM" id="SSF56091">
    <property type="entry name" value="DNA ligase/mRNA capping enzyme, catalytic domain"/>
    <property type="match status" value="1"/>
</dbReference>
<dbReference type="InterPro" id="IPR012340">
    <property type="entry name" value="NA-bd_OB-fold"/>
</dbReference>
<dbReference type="InterPro" id="IPR013840">
    <property type="entry name" value="DNAligase_N"/>
</dbReference>
<evidence type="ECO:0000256" key="5">
    <source>
        <dbReference type="ARBA" id="ARBA00022763"/>
    </source>
</evidence>
<feature type="binding site" evidence="11">
    <location>
        <position position="479"/>
    </location>
    <ligand>
        <name>Zn(2+)</name>
        <dbReference type="ChEBI" id="CHEBI:29105"/>
    </ligand>
</feature>
<dbReference type="InterPro" id="IPR018239">
    <property type="entry name" value="DNA_ligase_AS"/>
</dbReference>
<dbReference type="FunFam" id="2.40.50.140:FF:000012">
    <property type="entry name" value="DNA ligase"/>
    <property type="match status" value="1"/>
</dbReference>
<dbReference type="HAMAP" id="MF_01588">
    <property type="entry name" value="DNA_ligase_A"/>
    <property type="match status" value="1"/>
</dbReference>
<dbReference type="InterPro" id="IPR001679">
    <property type="entry name" value="DNA_ligase"/>
</dbReference>
<accession>L0I9D8</accession>
<dbReference type="InterPro" id="IPR041663">
    <property type="entry name" value="DisA/LigA_HHH"/>
</dbReference>
<dbReference type="OrthoDB" id="213206at2157"/>
<evidence type="ECO:0000256" key="12">
    <source>
        <dbReference type="SAM" id="MobiDB-lite"/>
    </source>
</evidence>
<feature type="binding site" evidence="11">
    <location>
        <position position="246"/>
    </location>
    <ligand>
        <name>NAD(+)</name>
        <dbReference type="ChEBI" id="CHEBI:57540"/>
    </ligand>
</feature>
<feature type="binding site" evidence="11">
    <location>
        <begin position="63"/>
        <end position="67"/>
    </location>
    <ligand>
        <name>NAD(+)</name>
        <dbReference type="ChEBI" id="CHEBI:57540"/>
    </ligand>
</feature>
<evidence type="ECO:0000256" key="10">
    <source>
        <dbReference type="ARBA" id="ARBA00034005"/>
    </source>
</evidence>
<dbReference type="KEGG" id="hru:Halru_0190"/>
<keyword evidence="3 11" id="KW-0235">DNA replication</keyword>
<dbReference type="CDD" id="cd17748">
    <property type="entry name" value="BRCT_DNA_ligase_like"/>
    <property type="match status" value="1"/>
</dbReference>
<dbReference type="SMART" id="SM00278">
    <property type="entry name" value="HhH1"/>
    <property type="match status" value="4"/>
</dbReference>
<name>L0I9D8_HALRX</name>
<dbReference type="Pfam" id="PF01653">
    <property type="entry name" value="DNA_ligase_aden"/>
    <property type="match status" value="1"/>
</dbReference>
<evidence type="ECO:0000256" key="9">
    <source>
        <dbReference type="ARBA" id="ARBA00023204"/>
    </source>
</evidence>
<protein>
    <recommendedName>
        <fullName evidence="11">DNA ligase</fullName>
        <ecNumber evidence="11">6.5.1.2</ecNumber>
    </recommendedName>
    <alternativeName>
        <fullName evidence="11">Polydeoxyribonucleotide synthase [NAD(+)]</fullName>
    </alternativeName>
</protein>
<gene>
    <name evidence="11" type="primary">ligA</name>
    <name evidence="14" type="ordered locus">Halru_0190</name>
</gene>
<feature type="binding site" evidence="11">
    <location>
        <position position="361"/>
    </location>
    <ligand>
        <name>NAD(+)</name>
        <dbReference type="ChEBI" id="CHEBI:57540"/>
    </ligand>
</feature>
<keyword evidence="7 11" id="KW-0460">Magnesium</keyword>
<evidence type="ECO:0000256" key="1">
    <source>
        <dbReference type="ARBA" id="ARBA00004067"/>
    </source>
</evidence>
<feature type="binding site" evidence="11">
    <location>
        <position position="498"/>
    </location>
    <ligand>
        <name>Zn(2+)</name>
        <dbReference type="ChEBI" id="CHEBI:29105"/>
    </ligand>
</feature>
<organism evidence="14 15">
    <name type="scientific">Halovivax ruber (strain DSM 18193 / JCM 13892 / XH-70)</name>
    <dbReference type="NCBI Taxonomy" id="797302"/>
    <lineage>
        <taxon>Archaea</taxon>
        <taxon>Methanobacteriati</taxon>
        <taxon>Methanobacteriota</taxon>
        <taxon>Stenosarchaea group</taxon>
        <taxon>Halobacteria</taxon>
        <taxon>Halobacteriales</taxon>
        <taxon>Natrialbaceae</taxon>
        <taxon>Halovivax</taxon>
    </lineage>
</organism>
<keyword evidence="2 11" id="KW-0436">Ligase</keyword>
<dbReference type="GO" id="GO:0006281">
    <property type="term" value="P:DNA repair"/>
    <property type="evidence" value="ECO:0007669"/>
    <property type="project" value="UniProtKB-KW"/>
</dbReference>
<dbReference type="eggNOG" id="arCOG04754">
    <property type="taxonomic scope" value="Archaea"/>
</dbReference>
<dbReference type="CDD" id="cd00114">
    <property type="entry name" value="LIGANc"/>
    <property type="match status" value="1"/>
</dbReference>
<dbReference type="FunFam" id="1.10.150.20:FF:000007">
    <property type="entry name" value="DNA ligase"/>
    <property type="match status" value="1"/>
</dbReference>
<dbReference type="PIRSF" id="PIRSF001604">
    <property type="entry name" value="LigA"/>
    <property type="match status" value="1"/>
</dbReference>
<dbReference type="GO" id="GO:0046872">
    <property type="term" value="F:metal ion binding"/>
    <property type="evidence" value="ECO:0007669"/>
    <property type="project" value="UniProtKB-KW"/>
</dbReference>
<comment type="cofactor">
    <cofactor evidence="11">
        <name>Mg(2+)</name>
        <dbReference type="ChEBI" id="CHEBI:18420"/>
    </cofactor>
    <cofactor evidence="11">
        <name>Mn(2+)</name>
        <dbReference type="ChEBI" id="CHEBI:29035"/>
    </cofactor>
</comment>
<dbReference type="Gene3D" id="3.30.470.30">
    <property type="entry name" value="DNA ligase/mRNA capping enzyme"/>
    <property type="match status" value="1"/>
</dbReference>
<dbReference type="Proteomes" id="UP000010846">
    <property type="component" value="Chromosome"/>
</dbReference>
<dbReference type="PROSITE" id="PS01055">
    <property type="entry name" value="DNA_LIGASE_N1"/>
    <property type="match status" value="1"/>
</dbReference>
<evidence type="ECO:0000256" key="2">
    <source>
        <dbReference type="ARBA" id="ARBA00022598"/>
    </source>
</evidence>
<feature type="region of interest" description="Disordered" evidence="12">
    <location>
        <begin position="1"/>
        <end position="32"/>
    </location>
</feature>
<evidence type="ECO:0000259" key="13">
    <source>
        <dbReference type="PROSITE" id="PS50172"/>
    </source>
</evidence>
<keyword evidence="5 11" id="KW-0227">DNA damage</keyword>
<dbReference type="GO" id="GO:0006260">
    <property type="term" value="P:DNA replication"/>
    <property type="evidence" value="ECO:0007669"/>
    <property type="project" value="UniProtKB-KW"/>
</dbReference>